<sequence length="73" mass="8324">MMGRLISMEIRTFIKLQAVINHLAPVISKKNIGFEPIRHEPWKVLTPNPEYTLPPAYPYCLMELGLANGLLFS</sequence>
<organism evidence="1 2">
    <name type="scientific">Penicillium freii</name>
    <dbReference type="NCBI Taxonomy" id="48697"/>
    <lineage>
        <taxon>Eukaryota</taxon>
        <taxon>Fungi</taxon>
        <taxon>Dikarya</taxon>
        <taxon>Ascomycota</taxon>
        <taxon>Pezizomycotina</taxon>
        <taxon>Eurotiomycetes</taxon>
        <taxon>Eurotiomycetidae</taxon>
        <taxon>Eurotiales</taxon>
        <taxon>Aspergillaceae</taxon>
        <taxon>Penicillium</taxon>
    </lineage>
</organism>
<keyword evidence="2" id="KW-1185">Reference proteome</keyword>
<accession>A0A101MAN0</accession>
<name>A0A101MAN0_PENFR</name>
<comment type="caution">
    <text evidence="1">The sequence shown here is derived from an EMBL/GenBank/DDBJ whole genome shotgun (WGS) entry which is preliminary data.</text>
</comment>
<protein>
    <submittedName>
        <fullName evidence="1">Uncharacterized protein</fullName>
    </submittedName>
</protein>
<reference evidence="1 2" key="1">
    <citation type="submission" date="2015-10" db="EMBL/GenBank/DDBJ databases">
        <title>Genome sequencing of Penicillium freii.</title>
        <authorList>
            <person name="Nguyen H.D."/>
            <person name="Visagie C.M."/>
            <person name="Seifert K.A."/>
        </authorList>
    </citation>
    <scope>NUCLEOTIDE SEQUENCE [LARGE SCALE GENOMIC DNA]</scope>
    <source>
        <strain evidence="1 2">DAOM 242723</strain>
    </source>
</reference>
<dbReference type="Proteomes" id="UP000055045">
    <property type="component" value="Unassembled WGS sequence"/>
</dbReference>
<evidence type="ECO:0000313" key="2">
    <source>
        <dbReference type="Proteomes" id="UP000055045"/>
    </source>
</evidence>
<evidence type="ECO:0000313" key="1">
    <source>
        <dbReference type="EMBL" id="KUM57077.1"/>
    </source>
</evidence>
<dbReference type="AlphaFoldDB" id="A0A101MAN0"/>
<dbReference type="EMBL" id="LLXE01000402">
    <property type="protein sequence ID" value="KUM57077.1"/>
    <property type="molecule type" value="Genomic_DNA"/>
</dbReference>
<gene>
    <name evidence="1" type="ORF">ACN42_g10119</name>
</gene>
<proteinExistence type="predicted"/>